<organism evidence="2 3">
    <name type="scientific">Folsomia candida</name>
    <name type="common">Springtail</name>
    <dbReference type="NCBI Taxonomy" id="158441"/>
    <lineage>
        <taxon>Eukaryota</taxon>
        <taxon>Metazoa</taxon>
        <taxon>Ecdysozoa</taxon>
        <taxon>Arthropoda</taxon>
        <taxon>Hexapoda</taxon>
        <taxon>Collembola</taxon>
        <taxon>Entomobryomorpha</taxon>
        <taxon>Isotomoidea</taxon>
        <taxon>Isotomidae</taxon>
        <taxon>Proisotominae</taxon>
        <taxon>Folsomia</taxon>
    </lineage>
</organism>
<dbReference type="Pfam" id="PF01395">
    <property type="entry name" value="PBP_GOBP"/>
    <property type="match status" value="1"/>
</dbReference>
<accession>A0A226EZ79</accession>
<dbReference type="SUPFAM" id="SSF47565">
    <property type="entry name" value="Insect pheromone/odorant-binding proteins"/>
    <property type="match status" value="1"/>
</dbReference>
<dbReference type="EMBL" id="LNIX01000001">
    <property type="protein sequence ID" value="OXA62478.1"/>
    <property type="molecule type" value="Genomic_DNA"/>
</dbReference>
<sequence length="168" mass="18618">MTSLSKTGSILCLATFVIVFALTIEKSSGVEDVEKLQLYDCKKVMGRIAKKTIKLFGQCTKEVKANSTKEEFEKKMSCIIKCALDKMHLLTDEGIVTKETVQGFMDEMIPEDAHEIGHVLVEDCLSDHGSKLDKDQPYCESYGEFTQCMQNTIGDFAEKANCNIGALG</sequence>
<dbReference type="Proteomes" id="UP000198287">
    <property type="component" value="Unassembled WGS sequence"/>
</dbReference>
<dbReference type="AlphaFoldDB" id="A0A226EZ79"/>
<keyword evidence="3" id="KW-1185">Reference proteome</keyword>
<feature type="chain" id="PRO_5012623974" evidence="1">
    <location>
        <begin position="30"/>
        <end position="168"/>
    </location>
</feature>
<evidence type="ECO:0000313" key="3">
    <source>
        <dbReference type="Proteomes" id="UP000198287"/>
    </source>
</evidence>
<reference evidence="2 3" key="1">
    <citation type="submission" date="2015-12" db="EMBL/GenBank/DDBJ databases">
        <title>The genome of Folsomia candida.</title>
        <authorList>
            <person name="Faddeeva A."/>
            <person name="Derks M.F."/>
            <person name="Anvar Y."/>
            <person name="Smit S."/>
            <person name="Van Straalen N."/>
            <person name="Roelofs D."/>
        </authorList>
    </citation>
    <scope>NUCLEOTIDE SEQUENCE [LARGE SCALE GENOMIC DNA]</scope>
    <source>
        <strain evidence="2 3">VU population</strain>
        <tissue evidence="2">Whole body</tissue>
    </source>
</reference>
<gene>
    <name evidence="2" type="ORF">Fcan01_03033</name>
</gene>
<dbReference type="GO" id="GO:0005549">
    <property type="term" value="F:odorant binding"/>
    <property type="evidence" value="ECO:0007669"/>
    <property type="project" value="InterPro"/>
</dbReference>
<evidence type="ECO:0000313" key="2">
    <source>
        <dbReference type="EMBL" id="OXA62478.1"/>
    </source>
</evidence>
<comment type="caution">
    <text evidence="2">The sequence shown here is derived from an EMBL/GenBank/DDBJ whole genome shotgun (WGS) entry which is preliminary data.</text>
</comment>
<keyword evidence="1" id="KW-0732">Signal</keyword>
<protein>
    <submittedName>
        <fullName evidence="2">Uncharacterized protein</fullName>
    </submittedName>
</protein>
<dbReference type="OrthoDB" id="6897701at2759"/>
<dbReference type="Gene3D" id="1.10.238.20">
    <property type="entry name" value="Pheromone/general odorant binding protein domain"/>
    <property type="match status" value="1"/>
</dbReference>
<evidence type="ECO:0000256" key="1">
    <source>
        <dbReference type="SAM" id="SignalP"/>
    </source>
</evidence>
<name>A0A226EZ79_FOLCA</name>
<dbReference type="InterPro" id="IPR006170">
    <property type="entry name" value="PBP/GOBP"/>
</dbReference>
<dbReference type="OMA" id="EYCESYS"/>
<feature type="signal peptide" evidence="1">
    <location>
        <begin position="1"/>
        <end position="29"/>
    </location>
</feature>
<dbReference type="InterPro" id="IPR036728">
    <property type="entry name" value="PBP_GOBP_sf"/>
</dbReference>
<proteinExistence type="predicted"/>